<feature type="domain" description="NTF2-like" evidence="2">
    <location>
        <begin position="36"/>
        <end position="173"/>
    </location>
</feature>
<dbReference type="Pfam" id="PF26534">
    <property type="entry name" value="NTF2_7"/>
    <property type="match status" value="1"/>
</dbReference>
<protein>
    <recommendedName>
        <fullName evidence="2">NTF2-like domain-containing protein</fullName>
    </recommendedName>
</protein>
<gene>
    <name evidence="3" type="ORF">PV05_04214</name>
</gene>
<sequence>MKFFSILAPLALASAVAAAPGWGDWQGGKPGCPADNCLTQADANDIVNKFITVLSHTDIGAANATAQALLADGFVEKSDSINMLAGHPAGADTFTGKAQYIQGVLLAPSVTGINTKKVLASCNEVVWYFTFTGIGSRQLPINGVNIFEITDKNQIGKVYVEFNNIAWGIDTGFTIYSPDGTKLPLA</sequence>
<keyword evidence="4" id="KW-1185">Reference proteome</keyword>
<dbReference type="EMBL" id="KN847319">
    <property type="protein sequence ID" value="KIW55475.1"/>
    <property type="molecule type" value="Genomic_DNA"/>
</dbReference>
<dbReference type="Proteomes" id="UP000054342">
    <property type="component" value="Unassembled WGS sequence"/>
</dbReference>
<dbReference type="HOGENOM" id="CLU_096573_2_1_1"/>
<feature type="chain" id="PRO_5002256829" description="NTF2-like domain-containing protein" evidence="1">
    <location>
        <begin position="19"/>
        <end position="186"/>
    </location>
</feature>
<dbReference type="GeneID" id="25326122"/>
<dbReference type="AlphaFoldDB" id="A0A0D2ELG5"/>
<reference evidence="3 4" key="1">
    <citation type="submission" date="2015-01" db="EMBL/GenBank/DDBJ databases">
        <title>The Genome Sequence of Exophiala xenobiotica CBS118157.</title>
        <authorList>
            <consortium name="The Broad Institute Genomics Platform"/>
            <person name="Cuomo C."/>
            <person name="de Hoog S."/>
            <person name="Gorbushina A."/>
            <person name="Stielow B."/>
            <person name="Teixiera M."/>
            <person name="Abouelleil A."/>
            <person name="Chapman S.B."/>
            <person name="Priest M."/>
            <person name="Young S.K."/>
            <person name="Wortman J."/>
            <person name="Nusbaum C."/>
            <person name="Birren B."/>
        </authorList>
    </citation>
    <scope>NUCLEOTIDE SEQUENCE [LARGE SCALE GENOMIC DNA]</scope>
    <source>
        <strain evidence="3 4">CBS 118157</strain>
    </source>
</reference>
<feature type="signal peptide" evidence="1">
    <location>
        <begin position="1"/>
        <end position="18"/>
    </location>
</feature>
<accession>A0A0D2ELG5</accession>
<evidence type="ECO:0000259" key="2">
    <source>
        <dbReference type="Pfam" id="PF26534"/>
    </source>
</evidence>
<dbReference type="RefSeq" id="XP_013316059.1">
    <property type="nucleotide sequence ID" value="XM_013460605.1"/>
</dbReference>
<proteinExistence type="predicted"/>
<organism evidence="3 4">
    <name type="scientific">Exophiala xenobiotica</name>
    <dbReference type="NCBI Taxonomy" id="348802"/>
    <lineage>
        <taxon>Eukaryota</taxon>
        <taxon>Fungi</taxon>
        <taxon>Dikarya</taxon>
        <taxon>Ascomycota</taxon>
        <taxon>Pezizomycotina</taxon>
        <taxon>Eurotiomycetes</taxon>
        <taxon>Chaetothyriomycetidae</taxon>
        <taxon>Chaetothyriales</taxon>
        <taxon>Herpotrichiellaceae</taxon>
        <taxon>Exophiala</taxon>
    </lineage>
</organism>
<evidence type="ECO:0000256" key="1">
    <source>
        <dbReference type="SAM" id="SignalP"/>
    </source>
</evidence>
<name>A0A0D2ELG5_9EURO</name>
<dbReference type="OrthoDB" id="5596743at2759"/>
<keyword evidence="1" id="KW-0732">Signal</keyword>
<evidence type="ECO:0000313" key="4">
    <source>
        <dbReference type="Proteomes" id="UP000054342"/>
    </source>
</evidence>
<dbReference type="InterPro" id="IPR058645">
    <property type="entry name" value="NTF2-like_dom_7"/>
</dbReference>
<evidence type="ECO:0000313" key="3">
    <source>
        <dbReference type="EMBL" id="KIW55475.1"/>
    </source>
</evidence>